<dbReference type="GO" id="GO:0005525">
    <property type="term" value="F:GTP binding"/>
    <property type="evidence" value="ECO:0007669"/>
    <property type="project" value="UniProtKB-KW"/>
</dbReference>
<dbReference type="SUPFAM" id="SSF52540">
    <property type="entry name" value="P-loop containing nucleoside triphosphate hydrolases"/>
    <property type="match status" value="1"/>
</dbReference>
<keyword evidence="4" id="KW-0342">GTP-binding</keyword>
<dbReference type="SMART" id="SM00176">
    <property type="entry name" value="RAN"/>
    <property type="match status" value="1"/>
</dbReference>
<evidence type="ECO:0000256" key="3">
    <source>
        <dbReference type="ARBA" id="ARBA00022741"/>
    </source>
</evidence>
<keyword evidence="6" id="KW-0449">Lipoprotein</keyword>
<gene>
    <name evidence="8" type="ORF">NAEGRDRAFT_60727</name>
</gene>
<dbReference type="NCBIfam" id="TIGR00231">
    <property type="entry name" value="small_GTP"/>
    <property type="match status" value="1"/>
</dbReference>
<keyword evidence="7" id="KW-0636">Prenylation</keyword>
<dbReference type="PRINTS" id="PR00449">
    <property type="entry name" value="RASTRNSFRMNG"/>
</dbReference>
<dbReference type="GO" id="GO:0016020">
    <property type="term" value="C:membrane"/>
    <property type="evidence" value="ECO:0007669"/>
    <property type="project" value="UniProtKB-SubCell"/>
</dbReference>
<dbReference type="GO" id="GO:0003924">
    <property type="term" value="F:GTPase activity"/>
    <property type="evidence" value="ECO:0007669"/>
    <property type="project" value="InterPro"/>
</dbReference>
<dbReference type="EMBL" id="GG738875">
    <property type="protein sequence ID" value="EFC43164.1"/>
    <property type="molecule type" value="Genomic_DNA"/>
</dbReference>
<dbReference type="STRING" id="5762.D2VJA9"/>
<dbReference type="OMA" id="LEIINMM"/>
<comment type="subcellular location">
    <subcellularLocation>
        <location evidence="1">Membrane</location>
        <topology evidence="1">Lipid-anchor</topology>
    </subcellularLocation>
</comment>
<evidence type="ECO:0000313" key="9">
    <source>
        <dbReference type="Proteomes" id="UP000006671"/>
    </source>
</evidence>
<comment type="similarity">
    <text evidence="2">Belongs to the small GTPase superfamily. Rab family.</text>
</comment>
<evidence type="ECO:0000256" key="5">
    <source>
        <dbReference type="ARBA" id="ARBA00023136"/>
    </source>
</evidence>
<dbReference type="InParanoid" id="D2VJA9"/>
<dbReference type="InterPro" id="IPR001806">
    <property type="entry name" value="Small_GTPase"/>
</dbReference>
<keyword evidence="3" id="KW-0547">Nucleotide-binding</keyword>
<evidence type="ECO:0000313" key="8">
    <source>
        <dbReference type="EMBL" id="EFC43164.1"/>
    </source>
</evidence>
<dbReference type="SMART" id="SM00173">
    <property type="entry name" value="RAS"/>
    <property type="match status" value="1"/>
</dbReference>
<dbReference type="FunFam" id="3.40.50.300:FF:000274">
    <property type="entry name" value="ras-related protein RABA5a"/>
    <property type="match status" value="1"/>
</dbReference>
<dbReference type="InterPro" id="IPR050209">
    <property type="entry name" value="Rab_GTPases_membrane_traffic"/>
</dbReference>
<dbReference type="InterPro" id="IPR005225">
    <property type="entry name" value="Small_GTP-bd"/>
</dbReference>
<evidence type="ECO:0000256" key="1">
    <source>
        <dbReference type="ARBA" id="ARBA00004635"/>
    </source>
</evidence>
<accession>D2VJA9</accession>
<evidence type="ECO:0000256" key="2">
    <source>
        <dbReference type="ARBA" id="ARBA00006270"/>
    </source>
</evidence>
<dbReference type="SMART" id="SM00175">
    <property type="entry name" value="RAB"/>
    <property type="match status" value="1"/>
</dbReference>
<dbReference type="InterPro" id="IPR027417">
    <property type="entry name" value="P-loop_NTPase"/>
</dbReference>
<dbReference type="OrthoDB" id="9989112at2759"/>
<reference evidence="8 9" key="1">
    <citation type="journal article" date="2010" name="Cell">
        <title>The genome of Naegleria gruberi illuminates early eukaryotic versatility.</title>
        <authorList>
            <person name="Fritz-Laylin L.K."/>
            <person name="Prochnik S.E."/>
            <person name="Ginger M.L."/>
            <person name="Dacks J.B."/>
            <person name="Carpenter M.L."/>
            <person name="Field M.C."/>
            <person name="Kuo A."/>
            <person name="Paredez A."/>
            <person name="Chapman J."/>
            <person name="Pham J."/>
            <person name="Shu S."/>
            <person name="Neupane R."/>
            <person name="Cipriano M."/>
            <person name="Mancuso J."/>
            <person name="Tu H."/>
            <person name="Salamov A."/>
            <person name="Lindquist E."/>
            <person name="Shapiro H."/>
            <person name="Lucas S."/>
            <person name="Grigoriev I.V."/>
            <person name="Cande W.Z."/>
            <person name="Fulton C."/>
            <person name="Rokhsar D.S."/>
            <person name="Dawson S.C."/>
        </authorList>
    </citation>
    <scope>NUCLEOTIDE SEQUENCE [LARGE SCALE GENOMIC DNA]</scope>
    <source>
        <strain evidence="8 9">NEG-M</strain>
    </source>
</reference>
<evidence type="ECO:0000256" key="7">
    <source>
        <dbReference type="ARBA" id="ARBA00023289"/>
    </source>
</evidence>
<dbReference type="PANTHER" id="PTHR47979">
    <property type="entry name" value="DRAB11-RELATED"/>
    <property type="match status" value="1"/>
</dbReference>
<evidence type="ECO:0000256" key="4">
    <source>
        <dbReference type="ARBA" id="ARBA00023134"/>
    </source>
</evidence>
<protein>
    <submittedName>
        <fullName evidence="8">Rab family small GTPase</fullName>
    </submittedName>
</protein>
<dbReference type="PROSITE" id="PS51421">
    <property type="entry name" value="RAS"/>
    <property type="match status" value="1"/>
</dbReference>
<dbReference type="AlphaFoldDB" id="D2VJA9"/>
<dbReference type="FunCoup" id="D2VJA9">
    <property type="interactions" value="420"/>
</dbReference>
<dbReference type="RefSeq" id="XP_002675908.1">
    <property type="nucleotide sequence ID" value="XM_002675862.1"/>
</dbReference>
<dbReference type="VEuPathDB" id="AmoebaDB:NAEGRDRAFT_60727"/>
<dbReference type="Gene3D" id="3.40.50.300">
    <property type="entry name" value="P-loop containing nucleotide triphosphate hydrolases"/>
    <property type="match status" value="1"/>
</dbReference>
<proteinExistence type="inferred from homology"/>
<dbReference type="SMART" id="SM00174">
    <property type="entry name" value="RHO"/>
    <property type="match status" value="1"/>
</dbReference>
<keyword evidence="5" id="KW-0472">Membrane</keyword>
<name>D2VJA9_NAEGR</name>
<dbReference type="eggNOG" id="KOG0087">
    <property type="taxonomic scope" value="Eukaryota"/>
</dbReference>
<dbReference type="PROSITE" id="PS51419">
    <property type="entry name" value="RAB"/>
    <property type="match status" value="1"/>
</dbReference>
<organism evidence="9">
    <name type="scientific">Naegleria gruberi</name>
    <name type="common">Amoeba</name>
    <dbReference type="NCBI Taxonomy" id="5762"/>
    <lineage>
        <taxon>Eukaryota</taxon>
        <taxon>Discoba</taxon>
        <taxon>Heterolobosea</taxon>
        <taxon>Tetramitia</taxon>
        <taxon>Eutetramitia</taxon>
        <taxon>Vahlkampfiidae</taxon>
        <taxon>Naegleria</taxon>
    </lineage>
</organism>
<dbReference type="GeneID" id="8853308"/>
<dbReference type="KEGG" id="ngr:NAEGRDRAFT_60727"/>
<keyword evidence="9" id="KW-1185">Reference proteome</keyword>
<dbReference type="Proteomes" id="UP000006671">
    <property type="component" value="Unassembled WGS sequence"/>
</dbReference>
<evidence type="ECO:0000256" key="6">
    <source>
        <dbReference type="ARBA" id="ARBA00023288"/>
    </source>
</evidence>
<sequence>MSDCDFLYKVVVLGDSGVGKSNLIIRFTKNIFNTQPKPTIGVEFASKSISYDGATIKGQIWDTAGQERFHAVSVQYHRGAHGALMVYDITNKESFEHLEKWFNEISKQGEEGCIYIVIGNKCDLAGQRQVTEEEGKIFAEKRNLLFMETSALDSTNVEEAFSNRPYNGALAGANPSPIKEPPPAIAVIL</sequence>
<dbReference type="Pfam" id="PF00071">
    <property type="entry name" value="Ras"/>
    <property type="match status" value="1"/>
</dbReference>